<dbReference type="Gene3D" id="3.30.200.20">
    <property type="entry name" value="Phosphorylase Kinase, domain 1"/>
    <property type="match status" value="1"/>
</dbReference>
<dbReference type="GO" id="GO:0004674">
    <property type="term" value="F:protein serine/threonine kinase activity"/>
    <property type="evidence" value="ECO:0007669"/>
    <property type="project" value="TreeGrafter"/>
</dbReference>
<evidence type="ECO:0000256" key="2">
    <source>
        <dbReference type="ARBA" id="ARBA00022741"/>
    </source>
</evidence>
<evidence type="ECO:0000313" key="6">
    <source>
        <dbReference type="EMBL" id="MBK7414063.1"/>
    </source>
</evidence>
<feature type="domain" description="Protein kinase" evidence="5">
    <location>
        <begin position="23"/>
        <end position="294"/>
    </location>
</feature>
<gene>
    <name evidence="6" type="ORF">IPJ38_02035</name>
</gene>
<keyword evidence="3 6" id="KW-0418">Kinase</keyword>
<dbReference type="Pfam" id="PF00069">
    <property type="entry name" value="Pkinase"/>
    <property type="match status" value="1"/>
</dbReference>
<dbReference type="PROSITE" id="PS50011">
    <property type="entry name" value="PROTEIN_KINASE_DOM"/>
    <property type="match status" value="1"/>
</dbReference>
<reference evidence="6 7" key="1">
    <citation type="submission" date="2020-10" db="EMBL/GenBank/DDBJ databases">
        <title>Connecting structure to function with the recovery of over 1000 high-quality activated sludge metagenome-assembled genomes encoding full-length rRNA genes using long-read sequencing.</title>
        <authorList>
            <person name="Singleton C.M."/>
            <person name="Petriglieri F."/>
            <person name="Kristensen J.M."/>
            <person name="Kirkegaard R.H."/>
            <person name="Michaelsen T.Y."/>
            <person name="Andersen M.H."/>
            <person name="Karst S.M."/>
            <person name="Dueholm M.S."/>
            <person name="Nielsen P.H."/>
            <person name="Albertsen M."/>
        </authorList>
    </citation>
    <scope>NUCLEOTIDE SEQUENCE [LARGE SCALE GENOMIC DNA]</scope>
    <source>
        <strain evidence="6">EsbW_18-Q3-R4-48_BATAC.463</strain>
    </source>
</reference>
<evidence type="ECO:0000256" key="1">
    <source>
        <dbReference type="ARBA" id="ARBA00022679"/>
    </source>
</evidence>
<dbReference type="PANTHER" id="PTHR43289:SF6">
    <property type="entry name" value="SERINE_THREONINE-PROTEIN KINASE NEKL-3"/>
    <property type="match status" value="1"/>
</dbReference>
<evidence type="ECO:0000256" key="3">
    <source>
        <dbReference type="ARBA" id="ARBA00022777"/>
    </source>
</evidence>
<name>A0A935MPU2_9RHOO</name>
<dbReference type="GO" id="GO:0005524">
    <property type="term" value="F:ATP binding"/>
    <property type="evidence" value="ECO:0007669"/>
    <property type="project" value="UniProtKB-KW"/>
</dbReference>
<evidence type="ECO:0000313" key="7">
    <source>
        <dbReference type="Proteomes" id="UP000739411"/>
    </source>
</evidence>
<keyword evidence="1" id="KW-0808">Transferase</keyword>
<dbReference type="Gene3D" id="1.10.510.10">
    <property type="entry name" value="Transferase(Phosphotransferase) domain 1"/>
    <property type="match status" value="1"/>
</dbReference>
<dbReference type="SUPFAM" id="SSF56112">
    <property type="entry name" value="Protein kinase-like (PK-like)"/>
    <property type="match status" value="1"/>
</dbReference>
<proteinExistence type="predicted"/>
<dbReference type="SMART" id="SM00220">
    <property type="entry name" value="S_TKc"/>
    <property type="match status" value="1"/>
</dbReference>
<dbReference type="Proteomes" id="UP000739411">
    <property type="component" value="Unassembled WGS sequence"/>
</dbReference>
<keyword evidence="2" id="KW-0547">Nucleotide-binding</keyword>
<comment type="caution">
    <text evidence="6">The sequence shown here is derived from an EMBL/GenBank/DDBJ whole genome shotgun (WGS) entry which is preliminary data.</text>
</comment>
<dbReference type="PANTHER" id="PTHR43289">
    <property type="entry name" value="MITOGEN-ACTIVATED PROTEIN KINASE KINASE KINASE 20-RELATED"/>
    <property type="match status" value="1"/>
</dbReference>
<organism evidence="6 7">
    <name type="scientific">Candidatus Dechloromonas phosphorivorans</name>
    <dbReference type="NCBI Taxonomy" id="2899244"/>
    <lineage>
        <taxon>Bacteria</taxon>
        <taxon>Pseudomonadati</taxon>
        <taxon>Pseudomonadota</taxon>
        <taxon>Betaproteobacteria</taxon>
        <taxon>Rhodocyclales</taxon>
        <taxon>Azonexaceae</taxon>
        <taxon>Dechloromonas</taxon>
    </lineage>
</organism>
<dbReference type="InterPro" id="IPR011009">
    <property type="entry name" value="Kinase-like_dom_sf"/>
</dbReference>
<dbReference type="Pfam" id="PF26309">
    <property type="entry name" value="DUF8082"/>
    <property type="match status" value="2"/>
</dbReference>
<sequence length="473" mass="50142">MAAQDLHPAGAHALAPGYEWADYRVLRLLASGCDGLTYLAEDKILGTTVVIRELLPIRIATRSASSAVVPIFSQQAGILADTVRRLTEEARQIAAVRHPNVARVLRLFIANGTVCTVSEYETGASLTAWRAQQVKLDQRALLSMLLPLLDGLAAMHSAAFLHGGICPSRIRVRSDGSPVLFLPTLGLLGTQETNAEQRLSVIPGYTAMENYCLNGQLTAASDLYALAAVAYTLITGARPVDAPLRLQDDTQPRLVDCAASSAFSTEFLRLIDQALSLGPAYRPQGAAAFAQSLIQAAAAVDDAIVAVPPQLPAVFALEPSAQSAIQSALAEYIGPIASVVLKKALSSAGDWPALMVALAGNLPEASVQKEFLQQIAHLAPPTQAGQHAMPAAVASMANGAASTALHDSFDPEMLVQLESELANQIGAIARIVLKRCVARATNRQELFKMLADEMGDPALGKKFLDWANARFTV</sequence>
<dbReference type="AlphaFoldDB" id="A0A935MPU2"/>
<keyword evidence="4" id="KW-0067">ATP-binding</keyword>
<protein>
    <submittedName>
        <fullName evidence="6">Protein kinase</fullName>
    </submittedName>
</protein>
<dbReference type="EMBL" id="JADJMS010000006">
    <property type="protein sequence ID" value="MBK7414063.1"/>
    <property type="molecule type" value="Genomic_DNA"/>
</dbReference>
<evidence type="ECO:0000259" key="5">
    <source>
        <dbReference type="PROSITE" id="PS50011"/>
    </source>
</evidence>
<dbReference type="InterPro" id="IPR058395">
    <property type="entry name" value="DUF8082"/>
</dbReference>
<accession>A0A935MPU2</accession>
<evidence type="ECO:0000256" key="4">
    <source>
        <dbReference type="ARBA" id="ARBA00022840"/>
    </source>
</evidence>
<dbReference type="InterPro" id="IPR000719">
    <property type="entry name" value="Prot_kinase_dom"/>
</dbReference>